<dbReference type="AlphaFoldDB" id="D2TWC0"/>
<dbReference type="InterPro" id="IPR036777">
    <property type="entry name" value="Channel_Tsx-like_sf"/>
</dbReference>
<comment type="similarity">
    <text evidence="1">Belongs to the nucleoside-specific channel-forming outer membrane porin (Tsx) (TC 1.B.10) family.</text>
</comment>
<evidence type="ECO:0008006" key="4">
    <source>
        <dbReference type="Google" id="ProtNLM"/>
    </source>
</evidence>
<organism evidence="3">
    <name type="scientific">Arsenophonus nasoniae</name>
    <name type="common">son-killer infecting Nasonia vitripennis</name>
    <dbReference type="NCBI Taxonomy" id="638"/>
    <lineage>
        <taxon>Bacteria</taxon>
        <taxon>Pseudomonadati</taxon>
        <taxon>Pseudomonadota</taxon>
        <taxon>Gammaproteobacteria</taxon>
        <taxon>Enterobacterales</taxon>
        <taxon>Morganellaceae</taxon>
        <taxon>Arsenophonus</taxon>
    </lineage>
</organism>
<evidence type="ECO:0000256" key="1">
    <source>
        <dbReference type="ARBA" id="ARBA00008728"/>
    </source>
</evidence>
<gene>
    <name evidence="3" type="ORF">ARN_03420</name>
</gene>
<feature type="signal peptide" evidence="2">
    <location>
        <begin position="1"/>
        <end position="38"/>
    </location>
</feature>
<name>D2TWC0_9GAMM</name>
<keyword evidence="2" id="KW-0732">Signal</keyword>
<evidence type="ECO:0000256" key="2">
    <source>
        <dbReference type="SAM" id="SignalP"/>
    </source>
</evidence>
<accession>D2TWC0</accession>
<dbReference type="EMBL" id="FN545156">
    <property type="protein sequence ID" value="CBA71651.1"/>
    <property type="molecule type" value="Genomic_DNA"/>
</dbReference>
<reference evidence="3" key="1">
    <citation type="journal article" date="2010" name="Insect Mol. Biol.">
        <title>The draft genome sequence of Arsenophonus nasoniae, son-killer bacterium of Nasonia vitripennis, reveals genes associated with virulence and symbiosis.</title>
        <authorList>
            <person name="Wilkes T."/>
            <person name="Darby A.C."/>
            <person name="Choi J."/>
            <person name="Colborne J.K."/>
            <person name="Werren J.H."/>
            <person name="Hurst G.D.D."/>
        </authorList>
    </citation>
    <scope>NUCLEOTIDE SEQUENCE</scope>
</reference>
<protein>
    <recommendedName>
        <fullName evidence="4">Nucleoside-specific channel-forming protein, Tsx</fullName>
    </recommendedName>
</protein>
<dbReference type="GO" id="GO:0009279">
    <property type="term" value="C:cell outer membrane"/>
    <property type="evidence" value="ECO:0007669"/>
    <property type="project" value="InterPro"/>
</dbReference>
<evidence type="ECO:0000313" key="3">
    <source>
        <dbReference type="EMBL" id="CBA71651.1"/>
    </source>
</evidence>
<dbReference type="NCBIfam" id="NF008574">
    <property type="entry name" value="PRK11528.1"/>
    <property type="match status" value="1"/>
</dbReference>
<sequence>MYCIKMRLNLFKIKLTKFMSKKFLPITILTSLTPFAMANTTTENPVGYQNGFANISLNYFDWSQRAENKSAHSTRKKDFAYLELEGGANFNWGELYGFFDVENPFHQRRTEPSRNQRYAVKTTGRVYLGNSGFNLYGHLYGIWSLPGYKYGGNFHEINTLYGFGYNFSRGNFWLKPFLALHYVDQSFYSGNNGYVIGWVAGYSFQLWSQNFSITNWHEMEFNRAKRYGNGGKKGINGAIALWWTPLETLSAGIQYRYADNKLGDDFYHDGIIYTIKYNF</sequence>
<dbReference type="Pfam" id="PF03502">
    <property type="entry name" value="Channel_Tsx"/>
    <property type="match status" value="1"/>
</dbReference>
<dbReference type="InterPro" id="IPR018013">
    <property type="entry name" value="Channel_Tsx-like"/>
</dbReference>
<feature type="chain" id="PRO_5003037930" description="Nucleoside-specific channel-forming protein, Tsx" evidence="2">
    <location>
        <begin position="39"/>
        <end position="279"/>
    </location>
</feature>
<proteinExistence type="inferred from homology"/>
<dbReference type="SUPFAM" id="SSF111364">
    <property type="entry name" value="Tsx-like channel"/>
    <property type="match status" value="1"/>
</dbReference>